<dbReference type="InterPro" id="IPR011990">
    <property type="entry name" value="TPR-like_helical_dom_sf"/>
</dbReference>
<proteinExistence type="predicted"/>
<name>A0AA41YVK0_9PROT</name>
<organism evidence="2 3">
    <name type="scientific">Limobrevibacterium gyesilva</name>
    <dbReference type="NCBI Taxonomy" id="2991712"/>
    <lineage>
        <taxon>Bacteria</taxon>
        <taxon>Pseudomonadati</taxon>
        <taxon>Pseudomonadota</taxon>
        <taxon>Alphaproteobacteria</taxon>
        <taxon>Acetobacterales</taxon>
        <taxon>Acetobacteraceae</taxon>
        <taxon>Limobrevibacterium</taxon>
    </lineage>
</organism>
<dbReference type="EMBL" id="JAPDNT010000016">
    <property type="protein sequence ID" value="MCW3476187.1"/>
    <property type="molecule type" value="Genomic_DNA"/>
</dbReference>
<dbReference type="Proteomes" id="UP001165679">
    <property type="component" value="Unassembled WGS sequence"/>
</dbReference>
<evidence type="ECO:0000256" key="1">
    <source>
        <dbReference type="SAM" id="Phobius"/>
    </source>
</evidence>
<keyword evidence="1" id="KW-1133">Transmembrane helix</keyword>
<feature type="transmembrane region" description="Helical" evidence="1">
    <location>
        <begin position="6"/>
        <end position="25"/>
    </location>
</feature>
<gene>
    <name evidence="2" type="ORF">OL599_16530</name>
</gene>
<keyword evidence="1" id="KW-0812">Transmembrane</keyword>
<keyword evidence="1" id="KW-0472">Membrane</keyword>
<reference evidence="2" key="1">
    <citation type="submission" date="2022-09" db="EMBL/GenBank/DDBJ databases">
        <title>Rhodovastum sp. nov. RN2-1 isolated from soil in Seongnam, South Korea.</title>
        <authorList>
            <person name="Le N.T."/>
        </authorList>
    </citation>
    <scope>NUCLEOTIDE SEQUENCE</scope>
    <source>
        <strain evidence="2">RN2-1</strain>
    </source>
</reference>
<evidence type="ECO:0000313" key="3">
    <source>
        <dbReference type="Proteomes" id="UP001165679"/>
    </source>
</evidence>
<dbReference type="SUPFAM" id="SSF48452">
    <property type="entry name" value="TPR-like"/>
    <property type="match status" value="1"/>
</dbReference>
<dbReference type="Gene3D" id="1.25.40.10">
    <property type="entry name" value="Tetratricopeptide repeat domain"/>
    <property type="match status" value="1"/>
</dbReference>
<comment type="caution">
    <text evidence="2">The sequence shown here is derived from an EMBL/GenBank/DDBJ whole genome shotgun (WGS) entry which is preliminary data.</text>
</comment>
<accession>A0AA41YVK0</accession>
<reference evidence="2" key="2">
    <citation type="submission" date="2022-10" db="EMBL/GenBank/DDBJ databases">
        <authorList>
            <person name="Trinh H.N."/>
        </authorList>
    </citation>
    <scope>NUCLEOTIDE SEQUENCE</scope>
    <source>
        <strain evidence="2">RN2-1</strain>
    </source>
</reference>
<dbReference type="AlphaFoldDB" id="A0AA41YVK0"/>
<keyword evidence="3" id="KW-1185">Reference proteome</keyword>
<protein>
    <recommendedName>
        <fullName evidence="4">Tetratricopeptide repeat protein</fullName>
    </recommendedName>
</protein>
<evidence type="ECO:0000313" key="2">
    <source>
        <dbReference type="EMBL" id="MCW3476187.1"/>
    </source>
</evidence>
<evidence type="ECO:0008006" key="4">
    <source>
        <dbReference type="Google" id="ProtNLM"/>
    </source>
</evidence>
<sequence>MLSWIFGTAAVLIWATLSALVWYYITSANRRNERIQGDQRAHLFLNSESQIADVVRQFPRSGVAAVRHAEFATAASNWDEAHQRWSVVRRRFPKDPRGYIVGARVLRELGRPDEAEAVLARARRHVRPTAEIDIAFAAAAHGRQAWKEAARRWAVVRRRHPKHKAGYLQGAAALRQIGKAAEADALVEAAKTLA</sequence>
<dbReference type="RefSeq" id="WP_264714943.1">
    <property type="nucleotide sequence ID" value="NZ_JAPDNT010000016.1"/>
</dbReference>